<dbReference type="Pfam" id="PF19602">
    <property type="entry name" value="DUF6107"/>
    <property type="match status" value="1"/>
</dbReference>
<evidence type="ECO:0000313" key="2">
    <source>
        <dbReference type="EMBL" id="MCT8991638.1"/>
    </source>
</evidence>
<keyword evidence="1" id="KW-1133">Transmembrane helix</keyword>
<reference evidence="2" key="1">
    <citation type="submission" date="2022-08" db="EMBL/GenBank/DDBJ databases">
        <title>Chelativorans sichuanense sp. nov., a paraffin oil-degrading bacterium isolated from a mixture of oil-based drill cuttings and paddy soil.</title>
        <authorList>
            <person name="Yu J."/>
            <person name="Liu H."/>
            <person name="Chen Q."/>
        </authorList>
    </citation>
    <scope>NUCLEOTIDE SEQUENCE</scope>
    <source>
        <strain evidence="2">SCAU 2101</strain>
    </source>
</reference>
<dbReference type="InterPro" id="IPR046089">
    <property type="entry name" value="DUF6107"/>
</dbReference>
<feature type="transmembrane region" description="Helical" evidence="1">
    <location>
        <begin position="75"/>
        <end position="98"/>
    </location>
</feature>
<gene>
    <name evidence="2" type="ORF">NYR54_15275</name>
</gene>
<dbReference type="EMBL" id="JAODNV010000017">
    <property type="protein sequence ID" value="MCT8991638.1"/>
    <property type="molecule type" value="Genomic_DNA"/>
</dbReference>
<name>A0A9X2XAB1_9HYPH</name>
<accession>A0A9X2XAB1</accession>
<keyword evidence="1" id="KW-0812">Transmembrane</keyword>
<evidence type="ECO:0000313" key="3">
    <source>
        <dbReference type="Proteomes" id="UP001149009"/>
    </source>
</evidence>
<evidence type="ECO:0000256" key="1">
    <source>
        <dbReference type="SAM" id="Phobius"/>
    </source>
</evidence>
<dbReference type="Proteomes" id="UP001149009">
    <property type="component" value="Unassembled WGS sequence"/>
</dbReference>
<keyword evidence="3" id="KW-1185">Reference proteome</keyword>
<protein>
    <submittedName>
        <fullName evidence="2">DUF6107 family protein</fullName>
    </submittedName>
</protein>
<dbReference type="RefSeq" id="WP_261516566.1">
    <property type="nucleotide sequence ID" value="NZ_JAODNV010000017.1"/>
</dbReference>
<comment type="caution">
    <text evidence="2">The sequence shown here is derived from an EMBL/GenBank/DDBJ whole genome shotgun (WGS) entry which is preliminary data.</text>
</comment>
<feature type="transmembrane region" description="Helical" evidence="1">
    <location>
        <begin position="12"/>
        <end position="30"/>
    </location>
</feature>
<organism evidence="2 3">
    <name type="scientific">Chelativorans petroleitrophicus</name>
    <dbReference type="NCBI Taxonomy" id="2975484"/>
    <lineage>
        <taxon>Bacteria</taxon>
        <taxon>Pseudomonadati</taxon>
        <taxon>Pseudomonadota</taxon>
        <taxon>Alphaproteobacteria</taxon>
        <taxon>Hyphomicrobiales</taxon>
        <taxon>Phyllobacteriaceae</taxon>
        <taxon>Chelativorans</taxon>
    </lineage>
</organism>
<proteinExistence type="predicted"/>
<dbReference type="AlphaFoldDB" id="A0A9X2XAB1"/>
<feature type="transmembrane region" description="Helical" evidence="1">
    <location>
        <begin position="37"/>
        <end position="55"/>
    </location>
</feature>
<keyword evidence="1" id="KW-0472">Membrane</keyword>
<sequence>MNGLSEAAWLWLAKAAGAVAGSAISLAYILPSGRREAAVRFAVGVACGFVFGGTAGLKIAEELGIAGNLAPGEMVLMGSAAASLCAWSAIGFVTRLLADGGRIQRGRKGTQ</sequence>